<proteinExistence type="predicted"/>
<name>A0ABT6ZRS0_9ACTN</name>
<dbReference type="Proteomes" id="UP001214441">
    <property type="component" value="Unassembled WGS sequence"/>
</dbReference>
<evidence type="ECO:0000313" key="2">
    <source>
        <dbReference type="Proteomes" id="UP001214441"/>
    </source>
</evidence>
<comment type="caution">
    <text evidence="1">The sequence shown here is derived from an EMBL/GenBank/DDBJ whole genome shotgun (WGS) entry which is preliminary data.</text>
</comment>
<reference evidence="1 2" key="1">
    <citation type="submission" date="2023-05" db="EMBL/GenBank/DDBJ databases">
        <title>Streptantibioticus silvisoli sp. nov., acidotolerant actinomycetes 1 from pine litter.</title>
        <authorList>
            <person name="Swiecimska M."/>
            <person name="Golinska P."/>
            <person name="Sangal V."/>
            <person name="Wachnowicz B."/>
            <person name="Goodfellow M."/>
        </authorList>
    </citation>
    <scope>NUCLEOTIDE SEQUENCE [LARGE SCALE GENOMIC DNA]</scope>
    <source>
        <strain evidence="1 2">DSM 42109</strain>
    </source>
</reference>
<sequence>MAWNISGSGLEPLRCTPAIRHHDAMSRRIRVQFHGPSPIEGTESLELLGVSFVPIEHPQLRVTWEYVIQDREVLFPSGMRVEPWPALPVAERLRVVASLVQTLPLGKFERAARVAAEMSLSHGHTEPEKLLEAYWPGGSPPDIPETARAMVRDRWPDLDPETGAAAARRWRRLVRLAEVVQEHQVARARGEKAPANVVADGRGVQPSTVRSWLHQAKQEGITARLLPVGDFMSEVISNVPPGGEE</sequence>
<protein>
    <submittedName>
        <fullName evidence="1">Uncharacterized protein</fullName>
    </submittedName>
</protein>
<evidence type="ECO:0000313" key="1">
    <source>
        <dbReference type="EMBL" id="MDJ1131762.1"/>
    </source>
</evidence>
<dbReference type="RefSeq" id="WP_280842801.1">
    <property type="nucleotide sequence ID" value="NZ_JANCPR020000006.1"/>
</dbReference>
<gene>
    <name evidence="1" type="ORF">NMN56_007285</name>
</gene>
<dbReference type="EMBL" id="JANCPR020000006">
    <property type="protein sequence ID" value="MDJ1131762.1"/>
    <property type="molecule type" value="Genomic_DNA"/>
</dbReference>
<organism evidence="1 2">
    <name type="scientific">Streptomyces iconiensis</name>
    <dbReference type="NCBI Taxonomy" id="1384038"/>
    <lineage>
        <taxon>Bacteria</taxon>
        <taxon>Bacillati</taxon>
        <taxon>Actinomycetota</taxon>
        <taxon>Actinomycetes</taxon>
        <taxon>Kitasatosporales</taxon>
        <taxon>Streptomycetaceae</taxon>
        <taxon>Streptomyces</taxon>
    </lineage>
</organism>
<keyword evidence="2" id="KW-1185">Reference proteome</keyword>
<accession>A0ABT6ZRS0</accession>